<evidence type="ECO:0000313" key="1">
    <source>
        <dbReference type="EMBL" id="SAM57067.1"/>
    </source>
</evidence>
<dbReference type="Proteomes" id="UP000190837">
    <property type="component" value="Unassembled WGS sequence"/>
</dbReference>
<reference evidence="2" key="1">
    <citation type="submission" date="2016-04" db="EMBL/GenBank/DDBJ databases">
        <authorList>
            <person name="Tagini F."/>
        </authorList>
    </citation>
    <scope>NUCLEOTIDE SEQUENCE [LARGE SCALE GENOMIC DNA]</scope>
    <source>
        <strain evidence="2">CHUV0807</strain>
    </source>
</reference>
<sequence length="56" mass="6612">MHAILSIMVSDIKSYFVAPLLDRLRKIFCIFITQKGFKHVMIISIRREKLIFNNVC</sequence>
<organism evidence="1 2">
    <name type="scientific">Cardiobacterium hominis</name>
    <dbReference type="NCBI Taxonomy" id="2718"/>
    <lineage>
        <taxon>Bacteria</taxon>
        <taxon>Pseudomonadati</taxon>
        <taxon>Pseudomonadota</taxon>
        <taxon>Gammaproteobacteria</taxon>
        <taxon>Cardiobacteriales</taxon>
        <taxon>Cardiobacteriaceae</taxon>
        <taxon>Cardiobacterium</taxon>
    </lineage>
</organism>
<dbReference type="AlphaFoldDB" id="A0A1C3H1S7"/>
<proteinExistence type="predicted"/>
<gene>
    <name evidence="1" type="ORF">CHUV0807_0139</name>
</gene>
<accession>A0A1C3H1S7</accession>
<name>A0A1C3H1S7_9GAMM</name>
<protein>
    <submittedName>
        <fullName evidence="1">Uncharacterized protein</fullName>
    </submittedName>
</protein>
<dbReference type="EMBL" id="FKLO01000012">
    <property type="protein sequence ID" value="SAM57067.1"/>
    <property type="molecule type" value="Genomic_DNA"/>
</dbReference>
<evidence type="ECO:0000313" key="2">
    <source>
        <dbReference type="Proteomes" id="UP000190837"/>
    </source>
</evidence>